<reference evidence="1" key="2">
    <citation type="submission" date="2020-09" db="EMBL/GenBank/DDBJ databases">
        <authorList>
            <person name="Sun Q."/>
            <person name="Zhou Y."/>
        </authorList>
    </citation>
    <scope>NUCLEOTIDE SEQUENCE</scope>
    <source>
        <strain evidence="1">CGMCC 1.15179</strain>
    </source>
</reference>
<evidence type="ECO:0000313" key="1">
    <source>
        <dbReference type="EMBL" id="GGE20425.1"/>
    </source>
</evidence>
<dbReference type="Proteomes" id="UP000625210">
    <property type="component" value="Unassembled WGS sequence"/>
</dbReference>
<gene>
    <name evidence="1" type="ORF">GCM10011571_23000</name>
</gene>
<comment type="caution">
    <text evidence="1">The sequence shown here is derived from an EMBL/GenBank/DDBJ whole genome shotgun (WGS) entry which is preliminary data.</text>
</comment>
<dbReference type="AlphaFoldDB" id="A0A8J2VI46"/>
<dbReference type="RefSeq" id="WP_188648024.1">
    <property type="nucleotide sequence ID" value="NZ_BMHQ01000007.1"/>
</dbReference>
<keyword evidence="2" id="KW-1185">Reference proteome</keyword>
<reference evidence="1" key="1">
    <citation type="journal article" date="2014" name="Int. J. Syst. Evol. Microbiol.">
        <title>Complete genome sequence of Corynebacterium casei LMG S-19264T (=DSM 44701T), isolated from a smear-ripened cheese.</title>
        <authorList>
            <consortium name="US DOE Joint Genome Institute (JGI-PGF)"/>
            <person name="Walter F."/>
            <person name="Albersmeier A."/>
            <person name="Kalinowski J."/>
            <person name="Ruckert C."/>
        </authorList>
    </citation>
    <scope>NUCLEOTIDE SEQUENCE</scope>
    <source>
        <strain evidence="1">CGMCC 1.15179</strain>
    </source>
</reference>
<organism evidence="1 2">
    <name type="scientific">Marinithermofilum abyssi</name>
    <dbReference type="NCBI Taxonomy" id="1571185"/>
    <lineage>
        <taxon>Bacteria</taxon>
        <taxon>Bacillati</taxon>
        <taxon>Bacillota</taxon>
        <taxon>Bacilli</taxon>
        <taxon>Bacillales</taxon>
        <taxon>Thermoactinomycetaceae</taxon>
        <taxon>Marinithermofilum</taxon>
    </lineage>
</organism>
<dbReference type="EMBL" id="BMHQ01000007">
    <property type="protein sequence ID" value="GGE20425.1"/>
    <property type="molecule type" value="Genomic_DNA"/>
</dbReference>
<protein>
    <submittedName>
        <fullName evidence="1">Uncharacterized protein</fullName>
    </submittedName>
</protein>
<evidence type="ECO:0000313" key="2">
    <source>
        <dbReference type="Proteomes" id="UP000625210"/>
    </source>
</evidence>
<name>A0A8J2VI46_9BACL</name>
<proteinExistence type="predicted"/>
<sequence length="205" mass="24351">MLGWLKFPMKKFADLWSANEKETYIVTRAWEEGDNPIERYVAKFQYEDGSFRFEMNLTPEEADIYQNAHTQYEKRLKANQDSMTVQHWKAQKFLSLHDHFGEQIRKYYSIRLKTPVAWNRAKEYCRLQIHYAPVAIRAYRDDPFAEGLPEHQGYTYLARMMEEDGQYKQALDLVHAGWNEGWKGDWALWAARLRKKIDSAGKASE</sequence>
<accession>A0A8J2VI46</accession>